<dbReference type="Proteomes" id="UP001163046">
    <property type="component" value="Unassembled WGS sequence"/>
</dbReference>
<accession>A0A9W9Y9R2</accession>
<evidence type="ECO:0000313" key="1">
    <source>
        <dbReference type="EMBL" id="KAJ7311610.1"/>
    </source>
</evidence>
<gene>
    <name evidence="1" type="ORF">OS493_039913</name>
</gene>
<comment type="caution">
    <text evidence="1">The sequence shown here is derived from an EMBL/GenBank/DDBJ whole genome shotgun (WGS) entry which is preliminary data.</text>
</comment>
<dbReference type="InterPro" id="IPR015915">
    <property type="entry name" value="Kelch-typ_b-propeller"/>
</dbReference>
<reference evidence="1" key="1">
    <citation type="submission" date="2023-01" db="EMBL/GenBank/DDBJ databases">
        <title>Genome assembly of the deep-sea coral Lophelia pertusa.</title>
        <authorList>
            <person name="Herrera S."/>
            <person name="Cordes E."/>
        </authorList>
    </citation>
    <scope>NUCLEOTIDE SEQUENCE</scope>
    <source>
        <strain evidence="1">USNM1676648</strain>
        <tissue evidence="1">Polyp</tissue>
    </source>
</reference>
<dbReference type="AlphaFoldDB" id="A0A9W9Y9R2"/>
<evidence type="ECO:0000313" key="2">
    <source>
        <dbReference type="Proteomes" id="UP001163046"/>
    </source>
</evidence>
<dbReference type="SUPFAM" id="SSF117281">
    <property type="entry name" value="Kelch motif"/>
    <property type="match status" value="1"/>
</dbReference>
<sequence length="106" mass="12365">MNPVLVAVNVLSPEWKFHLRLQAKYPQTPPQKTPSQTKYFEVETKAWKPLPYMAQVLEETESCFSAEYVGNYLYVAAAVATKNKSDKFLIYRYDTVNNSWEILHLF</sequence>
<protein>
    <submittedName>
        <fullName evidence="1">Uncharacterized protein</fullName>
    </submittedName>
</protein>
<name>A0A9W9Y9R2_9CNID</name>
<organism evidence="1 2">
    <name type="scientific">Desmophyllum pertusum</name>
    <dbReference type="NCBI Taxonomy" id="174260"/>
    <lineage>
        <taxon>Eukaryota</taxon>
        <taxon>Metazoa</taxon>
        <taxon>Cnidaria</taxon>
        <taxon>Anthozoa</taxon>
        <taxon>Hexacorallia</taxon>
        <taxon>Scleractinia</taxon>
        <taxon>Caryophylliina</taxon>
        <taxon>Caryophylliidae</taxon>
        <taxon>Desmophyllum</taxon>
    </lineage>
</organism>
<proteinExistence type="predicted"/>
<dbReference type="Gene3D" id="2.120.10.80">
    <property type="entry name" value="Kelch-type beta propeller"/>
    <property type="match status" value="1"/>
</dbReference>
<dbReference type="EMBL" id="MU828034">
    <property type="protein sequence ID" value="KAJ7311610.1"/>
    <property type="molecule type" value="Genomic_DNA"/>
</dbReference>
<keyword evidence="2" id="KW-1185">Reference proteome</keyword>